<evidence type="ECO:0000313" key="14">
    <source>
        <dbReference type="Proteomes" id="UP000032604"/>
    </source>
</evidence>
<evidence type="ECO:0000256" key="2">
    <source>
        <dbReference type="ARBA" id="ARBA00001911"/>
    </source>
</evidence>
<dbReference type="AlphaFoldDB" id="A0A0D5CGI5"/>
<proteinExistence type="inferred from homology"/>
<dbReference type="Proteomes" id="UP000032604">
    <property type="component" value="Chromosome"/>
</dbReference>
<dbReference type="NCBIfam" id="TIGR01179">
    <property type="entry name" value="galE"/>
    <property type="match status" value="1"/>
</dbReference>
<sequence>MTWLVTGGAGYIGSHIVSAFARAGIDTVVLDDLSSGHASFVPDGVPFHRGSVLDRELLARVLGSGDIRGVVHVAGYKYAGVSVQRPLHTYEQNVTATAVLLEEMQRAGVDSIVFSSSAAVYGTPDVDLVDERTPKAPESPYGESKLIGEWLLRDQGIAAGLRHASLRYFNVVGSGEEGYFDTSPHNLFPLVFDALLDGRTPRINGGDYPTPDGTCVRDYIHVVDLAASHVAAARRLEAGDPVEPVYCLGSGAGVSVREIMTAIAQATGIDFEPEVRDRRPGDPARIVASGELAARDIDWAMRHSLDDMVQSAWAARQAGAAA</sequence>
<protein>
    <recommendedName>
        <fullName evidence="6">UDP-glucose 4-epimerase</fullName>
        <ecNumber evidence="5">5.1.3.2</ecNumber>
    </recommendedName>
    <alternativeName>
        <fullName evidence="11">Galactowaldenase</fullName>
    </alternativeName>
    <alternativeName>
        <fullName evidence="10">UDP-galactose 4-epimerase</fullName>
    </alternativeName>
</protein>
<dbReference type="Gene3D" id="3.90.25.10">
    <property type="entry name" value="UDP-galactose 4-epimerase, domain 1"/>
    <property type="match status" value="1"/>
</dbReference>
<dbReference type="EC" id="5.1.3.2" evidence="5"/>
<feature type="domain" description="NAD-dependent epimerase/dehydratase" evidence="12">
    <location>
        <begin position="3"/>
        <end position="242"/>
    </location>
</feature>
<evidence type="ECO:0000256" key="1">
    <source>
        <dbReference type="ARBA" id="ARBA00000083"/>
    </source>
</evidence>
<keyword evidence="9" id="KW-0119">Carbohydrate metabolism</keyword>
<evidence type="ECO:0000256" key="10">
    <source>
        <dbReference type="ARBA" id="ARBA00031367"/>
    </source>
</evidence>
<gene>
    <name evidence="13" type="ORF">VO01_04005</name>
</gene>
<evidence type="ECO:0000256" key="5">
    <source>
        <dbReference type="ARBA" id="ARBA00013189"/>
    </source>
</evidence>
<dbReference type="GO" id="GO:0003978">
    <property type="term" value="F:UDP-glucose 4-epimerase activity"/>
    <property type="evidence" value="ECO:0007669"/>
    <property type="project" value="UniProtKB-EC"/>
</dbReference>
<dbReference type="HOGENOM" id="CLU_007383_1_10_11"/>
<dbReference type="RefSeq" id="WP_045527041.1">
    <property type="nucleotide sequence ID" value="NZ_CP011043.1"/>
</dbReference>
<dbReference type="SUPFAM" id="SSF51735">
    <property type="entry name" value="NAD(P)-binding Rossmann-fold domains"/>
    <property type="match status" value="1"/>
</dbReference>
<comment type="pathway">
    <text evidence="3">Carbohydrate metabolism; galactose metabolism.</text>
</comment>
<dbReference type="GO" id="GO:0033499">
    <property type="term" value="P:galactose catabolic process via UDP-galactose, Leloir pathway"/>
    <property type="evidence" value="ECO:0007669"/>
    <property type="project" value="TreeGrafter"/>
</dbReference>
<keyword evidence="8" id="KW-0413">Isomerase</keyword>
<evidence type="ECO:0000256" key="7">
    <source>
        <dbReference type="ARBA" id="ARBA00023027"/>
    </source>
</evidence>
<dbReference type="InterPro" id="IPR005886">
    <property type="entry name" value="UDP_G4E"/>
</dbReference>
<dbReference type="PATRIC" id="fig|33014.5.peg.836"/>
<organism evidence="13 14">
    <name type="scientific">Clavibacter michiganensis subsp. insidiosus</name>
    <dbReference type="NCBI Taxonomy" id="33014"/>
    <lineage>
        <taxon>Bacteria</taxon>
        <taxon>Bacillati</taxon>
        <taxon>Actinomycetota</taxon>
        <taxon>Actinomycetes</taxon>
        <taxon>Micrococcales</taxon>
        <taxon>Microbacteriaceae</taxon>
        <taxon>Clavibacter</taxon>
    </lineage>
</organism>
<comment type="similarity">
    <text evidence="4">Belongs to the NAD(P)-dependent epimerase/dehydratase family.</text>
</comment>
<dbReference type="Pfam" id="PF01370">
    <property type="entry name" value="Epimerase"/>
    <property type="match status" value="1"/>
</dbReference>
<accession>A0A0D5CGI5</accession>
<comment type="catalytic activity">
    <reaction evidence="1">
        <text>UDP-alpha-D-glucose = UDP-alpha-D-galactose</text>
        <dbReference type="Rhea" id="RHEA:22168"/>
        <dbReference type="ChEBI" id="CHEBI:58885"/>
        <dbReference type="ChEBI" id="CHEBI:66914"/>
        <dbReference type="EC" id="5.1.3.2"/>
    </reaction>
</comment>
<evidence type="ECO:0000256" key="4">
    <source>
        <dbReference type="ARBA" id="ARBA00007637"/>
    </source>
</evidence>
<evidence type="ECO:0000313" key="13">
    <source>
        <dbReference type="EMBL" id="AJW78404.1"/>
    </source>
</evidence>
<dbReference type="PANTHER" id="PTHR43725:SF53">
    <property type="entry name" value="UDP-ARABINOSE 4-EPIMERASE 1"/>
    <property type="match status" value="1"/>
</dbReference>
<reference evidence="13 14" key="1">
    <citation type="journal article" date="2015" name="Genome Announc.">
        <title>Complete Genome Sequence of Clavibacter michiganensis subsp. insidiosus R1-1 Using PacBio Single-Molecule Real-Time Technology.</title>
        <authorList>
            <person name="Lu Y."/>
            <person name="Samac D.A."/>
            <person name="Glazebrook J."/>
            <person name="Ishimaru C.A."/>
        </authorList>
    </citation>
    <scope>NUCLEOTIDE SEQUENCE [LARGE SCALE GENOMIC DNA]</scope>
    <source>
        <strain evidence="13 14">R1-1</strain>
    </source>
</reference>
<evidence type="ECO:0000256" key="9">
    <source>
        <dbReference type="ARBA" id="ARBA00023277"/>
    </source>
</evidence>
<keyword evidence="7" id="KW-0520">NAD</keyword>
<dbReference type="EMBL" id="CP011043">
    <property type="protein sequence ID" value="AJW78404.1"/>
    <property type="molecule type" value="Genomic_DNA"/>
</dbReference>
<dbReference type="PANTHER" id="PTHR43725">
    <property type="entry name" value="UDP-GLUCOSE 4-EPIMERASE"/>
    <property type="match status" value="1"/>
</dbReference>
<dbReference type="KEGG" id="cmh:VO01_04005"/>
<evidence type="ECO:0000256" key="8">
    <source>
        <dbReference type="ARBA" id="ARBA00023235"/>
    </source>
</evidence>
<dbReference type="UniPathway" id="UPA00214"/>
<dbReference type="Gene3D" id="3.40.50.720">
    <property type="entry name" value="NAD(P)-binding Rossmann-like Domain"/>
    <property type="match status" value="1"/>
</dbReference>
<evidence type="ECO:0000256" key="11">
    <source>
        <dbReference type="ARBA" id="ARBA00033067"/>
    </source>
</evidence>
<dbReference type="InterPro" id="IPR036291">
    <property type="entry name" value="NAD(P)-bd_dom_sf"/>
</dbReference>
<name>A0A0D5CGI5_9MICO</name>
<evidence type="ECO:0000256" key="3">
    <source>
        <dbReference type="ARBA" id="ARBA00004947"/>
    </source>
</evidence>
<evidence type="ECO:0000259" key="12">
    <source>
        <dbReference type="Pfam" id="PF01370"/>
    </source>
</evidence>
<dbReference type="OrthoDB" id="9801785at2"/>
<evidence type="ECO:0000256" key="6">
    <source>
        <dbReference type="ARBA" id="ARBA00018569"/>
    </source>
</evidence>
<dbReference type="InterPro" id="IPR001509">
    <property type="entry name" value="Epimerase_deHydtase"/>
</dbReference>
<comment type="cofactor">
    <cofactor evidence="2">
        <name>NAD(+)</name>
        <dbReference type="ChEBI" id="CHEBI:57540"/>
    </cofactor>
</comment>